<dbReference type="InterPro" id="IPR013694">
    <property type="entry name" value="VIT"/>
</dbReference>
<sequence length="879" mass="94566">MSLDHAIPIYGLHYRHKKPVPLLRVHAEATIKELAAQVKLTQTYNNDSWFSIEATYTFPIPARATVCSFVMIKQDGTRVVGSVAEKQDARETYMTAVARGQQASLMEQHSPDVFQLAVGNIPSKHEFISALDMGNPVHPSGVFLSFPQHLRPPFLTLAMSVETIAPISNIGCPSHPVLVKLGPDPNLPNFKDLPFSNYARVSLSSDSPLDKDFVLTLKSAGLDAPRCVAELHPTDKTEFVFMVDRSGSMKGMRIEAAKKSARYHAARISSLWPEGSQPYNQATLEEATRHIDTMTANYSGTEIRAALKHVFVKQRLDRPMNVLMLTDGDAWDLNGVLSEVKLAVSLAPKDAYVRVSVLGIGNSASTAMCEGIARVGNGTCMMVGEDESTFTGKIARMLKAAKTPPIADLTIDWGTVLQRSPLTPRRSTTISRSSKNTLQKLIQHRRPPPPEVILPAVSPVQQAPFQIQNLFPSIRLNAYAILQGETIPKTVIIRGSTADGAKIELSIPVVLSQLENVSGAPSALHALAARKIIQDLEDGKHALAKTISNPDDEDLLARTVKASIIQLGKTYSIASTHTSFVAVDDSQPGVLPLSILHVPGDFDTGVQAFLTSRPKPGAVSAKIDPVGAPIALSVGAAASSSGLDDAAIEFMFNTIKAPLASNNSRRTRRGRRGSKPKQSFEDSLDTAVGSVVDDTAASNLSSGETFNAMMSVPAAGPAAATSHCAILEQELAYLALLESELPDDKARGQTTSDASRKEDVRATMSPLIRAPVVLSSDPLESLARMQSFDGCFSLEVLRVITLKTDIEAVRSAFPAGATDGMVATVLAMVFLSTKLGAGVEREAWEGIYEKAQQYVVDALQRIGAAKTVEALEAEVEFLI</sequence>
<feature type="domain" description="VIT" evidence="2">
    <location>
        <begin position="6"/>
        <end position="135"/>
    </location>
</feature>
<gene>
    <name evidence="3" type="ORF">MSAN_02433800</name>
</gene>
<dbReference type="Gene3D" id="3.40.50.410">
    <property type="entry name" value="von Willebrand factor, type A domain"/>
    <property type="match status" value="1"/>
</dbReference>
<evidence type="ECO:0000256" key="1">
    <source>
        <dbReference type="SAM" id="MobiDB-lite"/>
    </source>
</evidence>
<evidence type="ECO:0000259" key="2">
    <source>
        <dbReference type="PROSITE" id="PS51468"/>
    </source>
</evidence>
<dbReference type="EMBL" id="JACAZH010000060">
    <property type="protein sequence ID" value="KAF7331152.1"/>
    <property type="molecule type" value="Genomic_DNA"/>
</dbReference>
<comment type="caution">
    <text evidence="3">The sequence shown here is derived from an EMBL/GenBank/DDBJ whole genome shotgun (WGS) entry which is preliminary data.</text>
</comment>
<dbReference type="PROSITE" id="PS51468">
    <property type="entry name" value="VIT"/>
    <property type="match status" value="1"/>
</dbReference>
<evidence type="ECO:0000313" key="3">
    <source>
        <dbReference type="EMBL" id="KAF7331152.1"/>
    </source>
</evidence>
<evidence type="ECO:0000313" key="4">
    <source>
        <dbReference type="Proteomes" id="UP000623467"/>
    </source>
</evidence>
<name>A0A8H7CCJ9_9AGAR</name>
<accession>A0A8H7CCJ9</accession>
<dbReference type="Pfam" id="PF08487">
    <property type="entry name" value="VIT"/>
    <property type="match status" value="1"/>
</dbReference>
<protein>
    <recommendedName>
        <fullName evidence="2">VIT domain-containing protein</fullName>
    </recommendedName>
</protein>
<dbReference type="PANTHER" id="PTHR45737">
    <property type="entry name" value="VON WILLEBRAND FACTOR A DOMAIN-CONTAINING PROTEIN 5A"/>
    <property type="match status" value="1"/>
</dbReference>
<keyword evidence="4" id="KW-1185">Reference proteome</keyword>
<dbReference type="SMART" id="SM00609">
    <property type="entry name" value="VIT"/>
    <property type="match status" value="1"/>
</dbReference>
<dbReference type="OrthoDB" id="1729737at2759"/>
<dbReference type="SMART" id="SM00327">
    <property type="entry name" value="VWA"/>
    <property type="match status" value="1"/>
</dbReference>
<organism evidence="3 4">
    <name type="scientific">Mycena sanguinolenta</name>
    <dbReference type="NCBI Taxonomy" id="230812"/>
    <lineage>
        <taxon>Eukaryota</taxon>
        <taxon>Fungi</taxon>
        <taxon>Dikarya</taxon>
        <taxon>Basidiomycota</taxon>
        <taxon>Agaricomycotina</taxon>
        <taxon>Agaricomycetes</taxon>
        <taxon>Agaricomycetidae</taxon>
        <taxon>Agaricales</taxon>
        <taxon>Marasmiineae</taxon>
        <taxon>Mycenaceae</taxon>
        <taxon>Mycena</taxon>
    </lineage>
</organism>
<dbReference type="InterPro" id="IPR002035">
    <property type="entry name" value="VWF_A"/>
</dbReference>
<dbReference type="PANTHER" id="PTHR45737:SF6">
    <property type="entry name" value="VON WILLEBRAND FACTOR A DOMAIN-CONTAINING PROTEIN 5A"/>
    <property type="match status" value="1"/>
</dbReference>
<dbReference type="Pfam" id="PF13768">
    <property type="entry name" value="VWA_3"/>
    <property type="match status" value="1"/>
</dbReference>
<dbReference type="InterPro" id="IPR036465">
    <property type="entry name" value="vWFA_dom_sf"/>
</dbReference>
<dbReference type="Proteomes" id="UP000623467">
    <property type="component" value="Unassembled WGS sequence"/>
</dbReference>
<dbReference type="SUPFAM" id="SSF53300">
    <property type="entry name" value="vWA-like"/>
    <property type="match status" value="1"/>
</dbReference>
<feature type="compositionally biased region" description="Basic residues" evidence="1">
    <location>
        <begin position="665"/>
        <end position="675"/>
    </location>
</feature>
<feature type="region of interest" description="Disordered" evidence="1">
    <location>
        <begin position="661"/>
        <end position="686"/>
    </location>
</feature>
<proteinExistence type="predicted"/>
<reference evidence="3" key="1">
    <citation type="submission" date="2020-05" db="EMBL/GenBank/DDBJ databases">
        <title>Mycena genomes resolve the evolution of fungal bioluminescence.</title>
        <authorList>
            <person name="Tsai I.J."/>
        </authorList>
    </citation>
    <scope>NUCLEOTIDE SEQUENCE</scope>
    <source>
        <strain evidence="3">160909Yilan</strain>
    </source>
</reference>
<dbReference type="AlphaFoldDB" id="A0A8H7CCJ9"/>